<dbReference type="AlphaFoldDB" id="A0AAU7EQT1"/>
<sequence>MNSISSPTSHASCSTSQASYPDDLINSTLVSLFYLTSDGGFMSKNGYMPCHREKDGKLQIEVITNDYSFWMNAKEISLRLNEMQRRRLMSDRSVHYAIVDGNGKFRCNHRIKSWKEMQLEQYQDMSRGYMQ</sequence>
<gene>
    <name evidence="1" type="ORF">JYM95_23710</name>
</gene>
<proteinExistence type="predicted"/>
<dbReference type="EMBL" id="CP074305">
    <property type="protein sequence ID" value="XBL93754.1"/>
    <property type="molecule type" value="Genomic_DNA"/>
</dbReference>
<reference evidence="1" key="1">
    <citation type="submission" date="2024-05" db="EMBL/GenBank/DDBJ databases">
        <title>Whole genome PacBio Sequel sequence of Salmonella enterica subsp. enterica.</title>
        <authorList>
            <person name="Hoffmann M."/>
            <person name="Balkey M."/>
            <person name="Luo Y."/>
        </authorList>
    </citation>
    <scope>NUCLEOTIDE SEQUENCE</scope>
    <source>
        <strain evidence="1">CFSAN004343</strain>
    </source>
</reference>
<organism evidence="1">
    <name type="scientific">Salmonella enterica subsp. enterica serovar Give var. 15 str. CFSAN004343</name>
    <dbReference type="NCBI Taxonomy" id="1410932"/>
    <lineage>
        <taxon>Bacteria</taxon>
        <taxon>Pseudomonadati</taxon>
        <taxon>Pseudomonadota</taxon>
        <taxon>Gammaproteobacteria</taxon>
        <taxon>Enterobacterales</taxon>
        <taxon>Enterobacteriaceae</taxon>
        <taxon>Salmonella</taxon>
    </lineage>
</organism>
<protein>
    <submittedName>
        <fullName evidence="1">Uncharacterized protein</fullName>
    </submittedName>
</protein>
<accession>A0AAU7EQT1</accession>
<name>A0AAU7EQT1_SALET</name>
<evidence type="ECO:0000313" key="1">
    <source>
        <dbReference type="EMBL" id="XBL93754.1"/>
    </source>
</evidence>